<dbReference type="OrthoDB" id="9811314at2"/>
<dbReference type="Pfam" id="PF00675">
    <property type="entry name" value="Peptidase_M16"/>
    <property type="match status" value="1"/>
</dbReference>
<accession>A0A1I6G3F6</accession>
<dbReference type="PANTHER" id="PTHR11851:SF224">
    <property type="entry name" value="PROCESSING PROTEASE"/>
    <property type="match status" value="1"/>
</dbReference>
<keyword evidence="1" id="KW-0732">Signal</keyword>
<dbReference type="Pfam" id="PF05193">
    <property type="entry name" value="Peptidase_M16_C"/>
    <property type="match status" value="1"/>
</dbReference>
<name>A0A1I6G3F6_9RHOB</name>
<dbReference type="EMBL" id="FOYO01000001">
    <property type="protein sequence ID" value="SFR36734.1"/>
    <property type="molecule type" value="Genomic_DNA"/>
</dbReference>
<dbReference type="Gene3D" id="3.30.830.10">
    <property type="entry name" value="Metalloenzyme, LuxS/M16 peptidase-like"/>
    <property type="match status" value="2"/>
</dbReference>
<gene>
    <name evidence="4" type="ORF">SAMN04488002_0831</name>
</gene>
<evidence type="ECO:0000313" key="5">
    <source>
        <dbReference type="Proteomes" id="UP000199658"/>
    </source>
</evidence>
<dbReference type="InterPro" id="IPR050361">
    <property type="entry name" value="MPP/UQCRC_Complex"/>
</dbReference>
<feature type="signal peptide" evidence="1">
    <location>
        <begin position="1"/>
        <end position="19"/>
    </location>
</feature>
<reference evidence="5" key="1">
    <citation type="submission" date="2016-10" db="EMBL/GenBank/DDBJ databases">
        <authorList>
            <person name="Varghese N."/>
            <person name="Submissions S."/>
        </authorList>
    </citation>
    <scope>NUCLEOTIDE SEQUENCE [LARGE SCALE GENOMIC DNA]</scope>
    <source>
        <strain evidence="5">DSM 26921</strain>
    </source>
</reference>
<keyword evidence="5" id="KW-1185">Reference proteome</keyword>
<feature type="chain" id="PRO_5011688149" evidence="1">
    <location>
        <begin position="20"/>
        <end position="435"/>
    </location>
</feature>
<dbReference type="SUPFAM" id="SSF63411">
    <property type="entry name" value="LuxS/MPP-like metallohydrolase"/>
    <property type="match status" value="2"/>
</dbReference>
<dbReference type="InterPro" id="IPR007863">
    <property type="entry name" value="Peptidase_M16_C"/>
</dbReference>
<dbReference type="InterPro" id="IPR011765">
    <property type="entry name" value="Pept_M16_N"/>
</dbReference>
<dbReference type="PANTHER" id="PTHR11851">
    <property type="entry name" value="METALLOPROTEASE"/>
    <property type="match status" value="1"/>
</dbReference>
<organism evidence="4 5">
    <name type="scientific">Litoreibacter janthinus</name>
    <dbReference type="NCBI Taxonomy" id="670154"/>
    <lineage>
        <taxon>Bacteria</taxon>
        <taxon>Pseudomonadati</taxon>
        <taxon>Pseudomonadota</taxon>
        <taxon>Alphaproteobacteria</taxon>
        <taxon>Rhodobacterales</taxon>
        <taxon>Roseobacteraceae</taxon>
        <taxon>Litoreibacter</taxon>
    </lineage>
</organism>
<dbReference type="STRING" id="670154.SAMN04488002_0831"/>
<keyword evidence="4" id="KW-0378">Hydrolase</keyword>
<feature type="domain" description="Peptidase M16 C-terminal" evidence="3">
    <location>
        <begin position="186"/>
        <end position="360"/>
    </location>
</feature>
<dbReference type="RefSeq" id="WP_090212876.1">
    <property type="nucleotide sequence ID" value="NZ_FOYO01000001.1"/>
</dbReference>
<evidence type="ECO:0000259" key="3">
    <source>
        <dbReference type="Pfam" id="PF05193"/>
    </source>
</evidence>
<dbReference type="InterPro" id="IPR011249">
    <property type="entry name" value="Metalloenz_LuxS/M16"/>
</dbReference>
<evidence type="ECO:0000313" key="4">
    <source>
        <dbReference type="EMBL" id="SFR36734.1"/>
    </source>
</evidence>
<dbReference type="GO" id="GO:0046872">
    <property type="term" value="F:metal ion binding"/>
    <property type="evidence" value="ECO:0007669"/>
    <property type="project" value="InterPro"/>
</dbReference>
<keyword evidence="4" id="KW-0645">Protease</keyword>
<proteinExistence type="predicted"/>
<feature type="domain" description="Peptidase M16 N-terminal" evidence="2">
    <location>
        <begin position="37"/>
        <end position="179"/>
    </location>
</feature>
<evidence type="ECO:0000259" key="2">
    <source>
        <dbReference type="Pfam" id="PF00675"/>
    </source>
</evidence>
<sequence>MIRVVLTACFALIALPAAAIDIKEVTSPGGIKAWLVEEPSIPFTALEIRFKGGASLDREGKRGAAYLMSGLLDEGAGEMTSTEFAAAAEGLALQYDFDASADSFSVSAQFLTENREESLELLRKALNEPRFDQDAVDRVRGQVLSMIASDAEDTNDIAGKTFAELAYGDHPYASKLEGTADTVSALTREDLIASHADLLTRDRVYVGAVGDITPAELGLVLDKLLGALPQNGPEMPGPAPFLLAGGETIVPYDTPQSVAIFGHSGIERTDPDFFAAFVMNQVLGSGGFGSRLMDEVREKRGLTYGVYSYLVLREHVNLVMGQVSSSNESVAEAIEVIRAEWAKMAENGLTEEELATAKTYLTGAYPLRFDGNARIANILAAMQFDDLPVDYIDTRNSKVEAVTLDDIQRVAKRLLKPENLHFVVVGKPVGLGASN</sequence>
<dbReference type="Proteomes" id="UP000199658">
    <property type="component" value="Unassembled WGS sequence"/>
</dbReference>
<evidence type="ECO:0000256" key="1">
    <source>
        <dbReference type="SAM" id="SignalP"/>
    </source>
</evidence>
<dbReference type="GO" id="GO:0006508">
    <property type="term" value="P:proteolysis"/>
    <property type="evidence" value="ECO:0007669"/>
    <property type="project" value="UniProtKB-KW"/>
</dbReference>
<dbReference type="AlphaFoldDB" id="A0A1I6G3F6"/>
<protein>
    <submittedName>
        <fullName evidence="4">Zinc protease</fullName>
    </submittedName>
</protein>
<dbReference type="GO" id="GO:0008233">
    <property type="term" value="F:peptidase activity"/>
    <property type="evidence" value="ECO:0007669"/>
    <property type="project" value="UniProtKB-KW"/>
</dbReference>